<proteinExistence type="predicted"/>
<comment type="caution">
    <text evidence="2">The sequence shown here is derived from an EMBL/GenBank/DDBJ whole genome shotgun (WGS) entry which is preliminary data.</text>
</comment>
<gene>
    <name evidence="2" type="ORF">PJF56_01495</name>
</gene>
<dbReference type="RefSeq" id="WP_283760858.1">
    <property type="nucleotide sequence ID" value="NZ_JAQPOK010000010.1"/>
</dbReference>
<dbReference type="Proteomes" id="UP001231370">
    <property type="component" value="Unassembled WGS sequence"/>
</dbReference>
<name>A0ABT7BED6_9CYAN</name>
<feature type="compositionally biased region" description="Polar residues" evidence="1">
    <location>
        <begin position="70"/>
        <end position="80"/>
    </location>
</feature>
<accession>A0ABT7BED6</accession>
<reference evidence="2 3" key="1">
    <citation type="submission" date="2023-01" db="EMBL/GenBank/DDBJ databases">
        <title>Novel diversity within Roseofilum (Cyanobacteria; Desertifilaceae) from marine benthic mats with descriptions of four novel species.</title>
        <authorList>
            <person name="Wang Y."/>
            <person name="Berthold D.E."/>
            <person name="Hu J."/>
            <person name="Lefler F.W."/>
            <person name="Laughinghouse H.D. IV."/>
        </authorList>
    </citation>
    <scope>NUCLEOTIDE SEQUENCE [LARGE SCALE GENOMIC DNA]</scope>
    <source>
        <strain evidence="2 3">BLCC-M91</strain>
    </source>
</reference>
<evidence type="ECO:0000256" key="1">
    <source>
        <dbReference type="SAM" id="MobiDB-lite"/>
    </source>
</evidence>
<dbReference type="EMBL" id="JAQPOK010000010">
    <property type="protein sequence ID" value="MDJ1177527.1"/>
    <property type="molecule type" value="Genomic_DNA"/>
</dbReference>
<protein>
    <submittedName>
        <fullName evidence="2">Uncharacterized protein</fullName>
    </submittedName>
</protein>
<evidence type="ECO:0000313" key="3">
    <source>
        <dbReference type="Proteomes" id="UP001231370"/>
    </source>
</evidence>
<keyword evidence="3" id="KW-1185">Reference proteome</keyword>
<evidence type="ECO:0000313" key="2">
    <source>
        <dbReference type="EMBL" id="MDJ1177527.1"/>
    </source>
</evidence>
<feature type="region of interest" description="Disordered" evidence="1">
    <location>
        <begin position="61"/>
        <end position="80"/>
    </location>
</feature>
<organism evidence="2 3">
    <name type="scientific">Roseofilum halophilum BLCC-M91</name>
    <dbReference type="NCBI Taxonomy" id="3022259"/>
    <lineage>
        <taxon>Bacteria</taxon>
        <taxon>Bacillati</taxon>
        <taxon>Cyanobacteriota</taxon>
        <taxon>Cyanophyceae</taxon>
        <taxon>Desertifilales</taxon>
        <taxon>Desertifilaceae</taxon>
        <taxon>Roseofilum</taxon>
        <taxon>Roseofilum halophilum</taxon>
    </lineage>
</organism>
<sequence length="80" mass="9138">MKFAYLKPWLILSSILFLVFVLLGDRFLPEPLGPASAQTRVTLNEFFIGLIPQWERKTNPYERTEEALEQEQSGGQAPAK</sequence>